<dbReference type="RefSeq" id="WP_204869218.1">
    <property type="nucleotide sequence ID" value="NZ_JAFBBK010000001.1"/>
</dbReference>
<proteinExistence type="predicted"/>
<keyword evidence="1" id="KW-0472">Membrane</keyword>
<keyword evidence="1" id="KW-1133">Transmembrane helix</keyword>
<reference evidence="2 3" key="1">
    <citation type="submission" date="2021-01" db="EMBL/GenBank/DDBJ databases">
        <title>Genomics of switchgrass bacterial isolates.</title>
        <authorList>
            <person name="Shade A."/>
        </authorList>
    </citation>
    <scope>NUCLEOTIDE SEQUENCE [LARGE SCALE GENOMIC DNA]</scope>
    <source>
        <strain evidence="2 3">PvP111</strain>
    </source>
</reference>
<keyword evidence="3" id="KW-1185">Reference proteome</keyword>
<comment type="caution">
    <text evidence="2">The sequence shown here is derived from an EMBL/GenBank/DDBJ whole genome shotgun (WGS) entry which is preliminary data.</text>
</comment>
<evidence type="ECO:0000313" key="2">
    <source>
        <dbReference type="EMBL" id="MBM7416402.1"/>
    </source>
</evidence>
<name>A0ABS2KWU1_9NOCA</name>
<dbReference type="EMBL" id="JAFBBK010000001">
    <property type="protein sequence ID" value="MBM7416402.1"/>
    <property type="molecule type" value="Genomic_DNA"/>
</dbReference>
<feature type="transmembrane region" description="Helical" evidence="1">
    <location>
        <begin position="12"/>
        <end position="34"/>
    </location>
</feature>
<evidence type="ECO:0000256" key="1">
    <source>
        <dbReference type="SAM" id="Phobius"/>
    </source>
</evidence>
<sequence>MSSEEDPRPTTAAPFIAAAAVVVVVAVIIAILSLTGSPDENVSDNQRVGTVVAAYVEAVKAGDTAAVTALQCPGITDAPLADAGTEVDLENIEEVRVKGDAAEADVRVSLDGSEQSLTWNAVRSGDDWLLCSP</sequence>
<evidence type="ECO:0000313" key="3">
    <source>
        <dbReference type="Proteomes" id="UP000703038"/>
    </source>
</evidence>
<protein>
    <recommendedName>
        <fullName evidence="4">DUF4878 domain-containing protein</fullName>
    </recommendedName>
</protein>
<evidence type="ECO:0008006" key="4">
    <source>
        <dbReference type="Google" id="ProtNLM"/>
    </source>
</evidence>
<accession>A0ABS2KWU1</accession>
<dbReference type="Proteomes" id="UP000703038">
    <property type="component" value="Unassembled WGS sequence"/>
</dbReference>
<keyword evidence="1" id="KW-0812">Transmembrane</keyword>
<gene>
    <name evidence="2" type="ORF">JOE42_003135</name>
</gene>
<organism evidence="2 3">
    <name type="scientific">Rhodococcoides corynebacterioides</name>
    <dbReference type="NCBI Taxonomy" id="53972"/>
    <lineage>
        <taxon>Bacteria</taxon>
        <taxon>Bacillati</taxon>
        <taxon>Actinomycetota</taxon>
        <taxon>Actinomycetes</taxon>
        <taxon>Mycobacteriales</taxon>
        <taxon>Nocardiaceae</taxon>
        <taxon>Rhodococcoides</taxon>
    </lineage>
</organism>